<dbReference type="InterPro" id="IPR002104">
    <property type="entry name" value="Integrase_catalytic"/>
</dbReference>
<dbReference type="GO" id="GO:0006310">
    <property type="term" value="P:DNA recombination"/>
    <property type="evidence" value="ECO:0007669"/>
    <property type="project" value="UniProtKB-KW"/>
</dbReference>
<organism evidence="7 8">
    <name type="scientific">Nocardioides islandensis</name>
    <dbReference type="NCBI Taxonomy" id="433663"/>
    <lineage>
        <taxon>Bacteria</taxon>
        <taxon>Bacillati</taxon>
        <taxon>Actinomycetota</taxon>
        <taxon>Actinomycetes</taxon>
        <taxon>Propionibacteriales</taxon>
        <taxon>Nocardioidaceae</taxon>
        <taxon>Nocardioides</taxon>
    </lineage>
</organism>
<dbReference type="Proteomes" id="UP000640489">
    <property type="component" value="Unassembled WGS sequence"/>
</dbReference>
<dbReference type="PROSITE" id="PS51900">
    <property type="entry name" value="CB"/>
    <property type="match status" value="1"/>
</dbReference>
<dbReference type="AlphaFoldDB" id="A0A930YF24"/>
<dbReference type="RefSeq" id="WP_194707562.1">
    <property type="nucleotide sequence ID" value="NZ_JADKPN010000009.1"/>
</dbReference>
<evidence type="ECO:0000256" key="4">
    <source>
        <dbReference type="PROSITE-ProRule" id="PRU01248"/>
    </source>
</evidence>
<protein>
    <submittedName>
        <fullName evidence="7">Site-specific integrase</fullName>
    </submittedName>
</protein>
<gene>
    <name evidence="7" type="ORF">ISU07_14640</name>
</gene>
<dbReference type="Gene3D" id="1.10.443.10">
    <property type="entry name" value="Intergrase catalytic core"/>
    <property type="match status" value="1"/>
</dbReference>
<keyword evidence="2 4" id="KW-0238">DNA-binding</keyword>
<dbReference type="Pfam" id="PF00589">
    <property type="entry name" value="Phage_integrase"/>
    <property type="match status" value="1"/>
</dbReference>
<evidence type="ECO:0000313" key="7">
    <source>
        <dbReference type="EMBL" id="MBF4764368.1"/>
    </source>
</evidence>
<dbReference type="GO" id="GO:0015074">
    <property type="term" value="P:DNA integration"/>
    <property type="evidence" value="ECO:0007669"/>
    <property type="project" value="InterPro"/>
</dbReference>
<dbReference type="SUPFAM" id="SSF56349">
    <property type="entry name" value="DNA breaking-rejoining enzymes"/>
    <property type="match status" value="1"/>
</dbReference>
<evidence type="ECO:0000256" key="1">
    <source>
        <dbReference type="ARBA" id="ARBA00008857"/>
    </source>
</evidence>
<accession>A0A930YF24</accession>
<reference evidence="7" key="1">
    <citation type="submission" date="2020-11" db="EMBL/GenBank/DDBJ databases">
        <title>Nocardioides sp. nov., isolated from Soil of Cynanchum wilfordii Hemsley rhizosphere.</title>
        <authorList>
            <person name="Lee J.-S."/>
            <person name="Suh M.K."/>
            <person name="Kim J.-S."/>
        </authorList>
    </citation>
    <scope>NUCLEOTIDE SEQUENCE</scope>
    <source>
        <strain evidence="7">KCTC 19275</strain>
    </source>
</reference>
<evidence type="ECO:0000259" key="5">
    <source>
        <dbReference type="PROSITE" id="PS51898"/>
    </source>
</evidence>
<dbReference type="EMBL" id="JADKPN010000009">
    <property type="protein sequence ID" value="MBF4764368.1"/>
    <property type="molecule type" value="Genomic_DNA"/>
</dbReference>
<dbReference type="Gene3D" id="1.10.150.130">
    <property type="match status" value="1"/>
</dbReference>
<dbReference type="GO" id="GO:0003677">
    <property type="term" value="F:DNA binding"/>
    <property type="evidence" value="ECO:0007669"/>
    <property type="project" value="UniProtKB-UniRule"/>
</dbReference>
<dbReference type="InterPro" id="IPR011010">
    <property type="entry name" value="DNA_brk_join_enz"/>
</dbReference>
<dbReference type="InterPro" id="IPR050090">
    <property type="entry name" value="Tyrosine_recombinase_XerCD"/>
</dbReference>
<feature type="domain" description="Tyr recombinase" evidence="5">
    <location>
        <begin position="166"/>
        <end position="357"/>
    </location>
</feature>
<dbReference type="InterPro" id="IPR010998">
    <property type="entry name" value="Integrase_recombinase_N"/>
</dbReference>
<dbReference type="InterPro" id="IPR044068">
    <property type="entry name" value="CB"/>
</dbReference>
<evidence type="ECO:0000256" key="3">
    <source>
        <dbReference type="ARBA" id="ARBA00023172"/>
    </source>
</evidence>
<dbReference type="InterPro" id="IPR053876">
    <property type="entry name" value="Phage_int_M"/>
</dbReference>
<dbReference type="PANTHER" id="PTHR30349:SF64">
    <property type="entry name" value="PROPHAGE INTEGRASE INTD-RELATED"/>
    <property type="match status" value="1"/>
</dbReference>
<evidence type="ECO:0000259" key="6">
    <source>
        <dbReference type="PROSITE" id="PS51900"/>
    </source>
</evidence>
<evidence type="ECO:0000313" key="8">
    <source>
        <dbReference type="Proteomes" id="UP000640489"/>
    </source>
</evidence>
<dbReference type="PANTHER" id="PTHR30349">
    <property type="entry name" value="PHAGE INTEGRASE-RELATED"/>
    <property type="match status" value="1"/>
</dbReference>
<keyword evidence="3" id="KW-0233">DNA recombination</keyword>
<keyword evidence="8" id="KW-1185">Reference proteome</keyword>
<sequence length="381" mass="42441">MASIAKRSDGKWRARYRDDAGKQYARHFSRKVDAQRWLNEVTAAVVTGQYVDPKAGRISFREYAEHWRHAQVHRPSSAAHVEGMLRRHAYPTFGDRQLATILPSEVQAWVRLLSTSDRRAKRKALAPETISVLHSVVSAIMRSAVRDRKIIANPCEGTRLPAKDRKPVVPLTTAQVDQIRELMPPELAALVTFTAGTGMRQGEVFGLTVDRIDFLRREVRVDRQLLTRPARRTEFGPTKTPASLRTIPLPQVVVDALAAHLVEHPAGEGGLVFTIGGAPITRQAFGHIWRPVARAVGLEPGTGMHALRHYYASLLIRFGESVKTVQMRLGHASAAETLDTYSHLWPDSDDRTRAAVDSVLATRSVEPHAPLDGRISPREWG</sequence>
<dbReference type="InterPro" id="IPR013762">
    <property type="entry name" value="Integrase-like_cat_sf"/>
</dbReference>
<comment type="similarity">
    <text evidence="1">Belongs to the 'phage' integrase family.</text>
</comment>
<proteinExistence type="inferred from homology"/>
<comment type="caution">
    <text evidence="7">The sequence shown here is derived from an EMBL/GenBank/DDBJ whole genome shotgun (WGS) entry which is preliminary data.</text>
</comment>
<evidence type="ECO:0000256" key="2">
    <source>
        <dbReference type="ARBA" id="ARBA00023125"/>
    </source>
</evidence>
<name>A0A930YF24_9ACTN</name>
<dbReference type="Pfam" id="PF22022">
    <property type="entry name" value="Phage_int_M"/>
    <property type="match status" value="1"/>
</dbReference>
<dbReference type="CDD" id="cd01189">
    <property type="entry name" value="INT_ICEBs1_C_like"/>
    <property type="match status" value="1"/>
</dbReference>
<feature type="domain" description="Core-binding (CB)" evidence="6">
    <location>
        <begin position="58"/>
        <end position="145"/>
    </location>
</feature>
<dbReference type="PROSITE" id="PS51898">
    <property type="entry name" value="TYR_RECOMBINASE"/>
    <property type="match status" value="1"/>
</dbReference>